<dbReference type="PANTHER" id="PTHR48048:SF89">
    <property type="entry name" value="GLYCOSYLTRANSFERASE"/>
    <property type="match status" value="1"/>
</dbReference>
<protein>
    <submittedName>
        <fullName evidence="1">Anthocyanidin 5,3-O-glucosyltransferase-like protein</fullName>
    </submittedName>
</protein>
<dbReference type="SUPFAM" id="SSF53756">
    <property type="entry name" value="UDP-Glycosyltransferase/glycogen phosphorylase"/>
    <property type="match status" value="1"/>
</dbReference>
<dbReference type="Gene3D" id="3.40.50.2000">
    <property type="entry name" value="Glycogen Phosphorylase B"/>
    <property type="match status" value="1"/>
</dbReference>
<dbReference type="GO" id="GO:0035251">
    <property type="term" value="F:UDP-glucosyltransferase activity"/>
    <property type="evidence" value="ECO:0007669"/>
    <property type="project" value="InterPro"/>
</dbReference>
<name>A0A833RQM4_9POAL</name>
<gene>
    <name evidence="1" type="ORF">FCM35_KLT15887</name>
</gene>
<evidence type="ECO:0000313" key="1">
    <source>
        <dbReference type="EMBL" id="KAF3340116.1"/>
    </source>
</evidence>
<accession>A0A833RQM4</accession>
<dbReference type="Proteomes" id="UP000623129">
    <property type="component" value="Unassembled WGS sequence"/>
</dbReference>
<dbReference type="PANTHER" id="PTHR48048">
    <property type="entry name" value="GLYCOSYLTRANSFERASE"/>
    <property type="match status" value="1"/>
</dbReference>
<dbReference type="AlphaFoldDB" id="A0A833RQM4"/>
<reference evidence="1" key="1">
    <citation type="submission" date="2020-01" db="EMBL/GenBank/DDBJ databases">
        <title>Genome sequence of Kobresia littledalei, the first chromosome-level genome in the family Cyperaceae.</title>
        <authorList>
            <person name="Qu G."/>
        </authorList>
    </citation>
    <scope>NUCLEOTIDE SEQUENCE</scope>
    <source>
        <strain evidence="1">C.B.Clarke</strain>
        <tissue evidence="1">Leaf</tissue>
    </source>
</reference>
<keyword evidence="2" id="KW-1185">Reference proteome</keyword>
<sequence length="256" mass="28992">MKDTVVLYTWITMGHLMPMVEFAKLLTKHGMSITVVIVELRQNQNDSSFTSKTVSRFSAANPTISFHVIPPSNDEEGIDAVFEKLHEANTPLSYLLRSISETCSVRALVMDFFCTYALDIARQLDIPGYFFYTSGAYDLAMNMYCPTLDKTLDKNIGEMGNEKLYFPGLPPIPASHLPDHMHSRDNRAYKIVMYHYERFAQCDGILVNTFESMEKKAVEAIKAGLCLPGQYDGGIRVDSFLNNYLHFEPNILSTDQ</sequence>
<proteinExistence type="predicted"/>
<dbReference type="EMBL" id="SWLB01000003">
    <property type="protein sequence ID" value="KAF3340116.1"/>
    <property type="molecule type" value="Genomic_DNA"/>
</dbReference>
<dbReference type="InterPro" id="IPR050481">
    <property type="entry name" value="UDP-glycosyltransf_plant"/>
</dbReference>
<organism evidence="1 2">
    <name type="scientific">Carex littledalei</name>
    <dbReference type="NCBI Taxonomy" id="544730"/>
    <lineage>
        <taxon>Eukaryota</taxon>
        <taxon>Viridiplantae</taxon>
        <taxon>Streptophyta</taxon>
        <taxon>Embryophyta</taxon>
        <taxon>Tracheophyta</taxon>
        <taxon>Spermatophyta</taxon>
        <taxon>Magnoliopsida</taxon>
        <taxon>Liliopsida</taxon>
        <taxon>Poales</taxon>
        <taxon>Cyperaceae</taxon>
        <taxon>Cyperoideae</taxon>
        <taxon>Cariceae</taxon>
        <taxon>Carex</taxon>
        <taxon>Carex subgen. Euthyceras</taxon>
    </lineage>
</organism>
<evidence type="ECO:0000313" key="2">
    <source>
        <dbReference type="Proteomes" id="UP000623129"/>
    </source>
</evidence>
<comment type="caution">
    <text evidence="1">The sequence shown here is derived from an EMBL/GenBank/DDBJ whole genome shotgun (WGS) entry which is preliminary data.</text>
</comment>
<keyword evidence="1" id="KW-0808">Transferase</keyword>
<dbReference type="OrthoDB" id="5835829at2759"/>